<sequence length="123" mass="13548">MDSHKQMITFTSLKKNAAVLGFEDDDELLRSMLEEGDLDGDGCGETKEEIVRCIQIGLLCVQEYPKDRPSIEMVLSMLSRDIVELPLPKQPVFAENGSTPGSGSTNQNVFSNNELTLSVLDGR</sequence>
<evidence type="ECO:0000313" key="3">
    <source>
        <dbReference type="Proteomes" id="UP000298416"/>
    </source>
</evidence>
<comment type="caution">
    <text evidence="2">The sequence shown here is derived from an EMBL/GenBank/DDBJ whole genome shotgun (WGS) entry which is preliminary data.</text>
</comment>
<dbReference type="Proteomes" id="UP000298416">
    <property type="component" value="Unassembled WGS sequence"/>
</dbReference>
<evidence type="ECO:0000313" key="2">
    <source>
        <dbReference type="EMBL" id="KAG6394015.1"/>
    </source>
</evidence>
<dbReference type="PANTHER" id="PTHR27006">
    <property type="entry name" value="PROMASTIGOTE SURFACE ANTIGEN PROTEIN PSA"/>
    <property type="match status" value="1"/>
</dbReference>
<reference evidence="2" key="1">
    <citation type="submission" date="2018-01" db="EMBL/GenBank/DDBJ databases">
        <authorList>
            <person name="Mao J.F."/>
        </authorList>
    </citation>
    <scope>NUCLEOTIDE SEQUENCE</scope>
    <source>
        <strain evidence="2">Huo1</strain>
        <tissue evidence="2">Leaf</tissue>
    </source>
</reference>
<organism evidence="2">
    <name type="scientific">Salvia splendens</name>
    <name type="common">Scarlet sage</name>
    <dbReference type="NCBI Taxonomy" id="180675"/>
    <lineage>
        <taxon>Eukaryota</taxon>
        <taxon>Viridiplantae</taxon>
        <taxon>Streptophyta</taxon>
        <taxon>Embryophyta</taxon>
        <taxon>Tracheophyta</taxon>
        <taxon>Spermatophyta</taxon>
        <taxon>Magnoliopsida</taxon>
        <taxon>eudicotyledons</taxon>
        <taxon>Gunneridae</taxon>
        <taxon>Pentapetalae</taxon>
        <taxon>asterids</taxon>
        <taxon>lamiids</taxon>
        <taxon>Lamiales</taxon>
        <taxon>Lamiaceae</taxon>
        <taxon>Nepetoideae</taxon>
        <taxon>Mentheae</taxon>
        <taxon>Salviinae</taxon>
        <taxon>Salvia</taxon>
        <taxon>Salvia subgen. Calosphace</taxon>
        <taxon>core Calosphace</taxon>
    </lineage>
</organism>
<dbReference type="GO" id="GO:0004674">
    <property type="term" value="F:protein serine/threonine kinase activity"/>
    <property type="evidence" value="ECO:0007669"/>
    <property type="project" value="InterPro"/>
</dbReference>
<feature type="domain" description="S-locus receptor kinase C-terminal" evidence="1">
    <location>
        <begin position="82"/>
        <end position="123"/>
    </location>
</feature>
<protein>
    <recommendedName>
        <fullName evidence="1">S-locus receptor kinase C-terminal domain-containing protein</fullName>
    </recommendedName>
</protein>
<keyword evidence="3" id="KW-1185">Reference proteome</keyword>
<gene>
    <name evidence="2" type="ORF">SASPL_144591</name>
</gene>
<dbReference type="PANTHER" id="PTHR27006:SF619">
    <property type="entry name" value="CYSTEINE-RICH RECEPTOR-LIKE PROTEIN KINASE 15"/>
    <property type="match status" value="1"/>
</dbReference>
<dbReference type="Pfam" id="PF11883">
    <property type="entry name" value="DUF3403"/>
    <property type="match status" value="1"/>
</dbReference>
<name>A0A8X8WFZ7_SALSN</name>
<proteinExistence type="predicted"/>
<accession>A0A8X8WFZ7</accession>
<reference evidence="2" key="2">
    <citation type="submission" date="2020-08" db="EMBL/GenBank/DDBJ databases">
        <title>Plant Genome Project.</title>
        <authorList>
            <person name="Zhang R.-G."/>
        </authorList>
    </citation>
    <scope>NUCLEOTIDE SEQUENCE</scope>
    <source>
        <strain evidence="2">Huo1</strain>
        <tissue evidence="2">Leaf</tissue>
    </source>
</reference>
<evidence type="ECO:0000259" key="1">
    <source>
        <dbReference type="Pfam" id="PF11883"/>
    </source>
</evidence>
<dbReference type="AlphaFoldDB" id="A0A8X8WFZ7"/>
<dbReference type="EMBL" id="PNBA02000017">
    <property type="protein sequence ID" value="KAG6394015.1"/>
    <property type="molecule type" value="Genomic_DNA"/>
</dbReference>
<dbReference type="InterPro" id="IPR021820">
    <property type="entry name" value="S-locus_recpt_kinase_C"/>
</dbReference>